<dbReference type="KEGG" id="ssm:Spirs_0374"/>
<accession>E1RB00</accession>
<dbReference type="RefSeq" id="WP_013252994.1">
    <property type="nucleotide sequence ID" value="NC_014364.1"/>
</dbReference>
<keyword evidence="5" id="KW-1185">Reference proteome</keyword>
<dbReference type="InterPro" id="IPR050490">
    <property type="entry name" value="Bact_solute-bd_prot1"/>
</dbReference>
<evidence type="ECO:0000256" key="3">
    <source>
        <dbReference type="SAM" id="SignalP"/>
    </source>
</evidence>
<evidence type="ECO:0000256" key="1">
    <source>
        <dbReference type="ARBA" id="ARBA00004418"/>
    </source>
</evidence>
<dbReference type="Proteomes" id="UP000002318">
    <property type="component" value="Chromosome"/>
</dbReference>
<reference evidence="4 5" key="1">
    <citation type="journal article" date="2010" name="Stand. Genomic Sci.">
        <title>Complete genome sequence of Spirochaeta smaragdinae type strain (SEBR 4228).</title>
        <authorList>
            <person name="Mavromatis K."/>
            <person name="Yasawong M."/>
            <person name="Chertkov O."/>
            <person name="Lapidus A."/>
            <person name="Lucas S."/>
            <person name="Nolan M."/>
            <person name="Del Rio T.G."/>
            <person name="Tice H."/>
            <person name="Cheng J.F."/>
            <person name="Pitluck S."/>
            <person name="Liolios K."/>
            <person name="Ivanova N."/>
            <person name="Tapia R."/>
            <person name="Han C."/>
            <person name="Bruce D."/>
            <person name="Goodwin L."/>
            <person name="Pati A."/>
            <person name="Chen A."/>
            <person name="Palaniappan K."/>
            <person name="Land M."/>
            <person name="Hauser L."/>
            <person name="Chang Y.J."/>
            <person name="Jeffries C.D."/>
            <person name="Detter J.C."/>
            <person name="Rohde M."/>
            <person name="Brambilla E."/>
            <person name="Spring S."/>
            <person name="Goker M."/>
            <person name="Sikorski J."/>
            <person name="Woyke T."/>
            <person name="Bristow J."/>
            <person name="Eisen J.A."/>
            <person name="Markowitz V."/>
            <person name="Hugenholtz P."/>
            <person name="Klenk H.P."/>
            <person name="Kyrpides N.C."/>
        </authorList>
    </citation>
    <scope>NUCLEOTIDE SEQUENCE [LARGE SCALE GENOMIC DNA]</scope>
    <source>
        <strain evidence="5">DSM 11293 / JCM 15392 / SEBR 4228</strain>
    </source>
</reference>
<name>E1RB00_SEDSS</name>
<feature type="chain" id="PRO_5003150809" evidence="3">
    <location>
        <begin position="28"/>
        <end position="454"/>
    </location>
</feature>
<dbReference type="HOGENOM" id="CLU_031285_9_2_12"/>
<dbReference type="EMBL" id="CP002116">
    <property type="protein sequence ID" value="ADK79530.1"/>
    <property type="molecule type" value="Genomic_DNA"/>
</dbReference>
<sequence length="454" mass="49856">MKRSNVWKKIVLLCFLLIFAATGTIFAGGSSETLTESDDPYINAVREKLQGTTITIASMSHTSSNAMREMVDEFTAETGIKVRWDIMEEGLLREKILMDHHAGTGTYDVLFLDAFNLSQYSAVDVMIDLKPLINDSALTPSWFDYEDILPAYRDGVGSYGGVAYGIPVAGESRFLAYRKDLFDKYGKTPPATTDELLETAKFFNEEVDGVYGIAMRAQKGIHFASGWMTLMYSMGGQFLDQKTWDVLVDSPATVDSLKYYVELMQQGPPDISVYTHEEAISAFMAGKTAMWIDATAIASWILDPSKSTITDKVEFAPLPAGPAGAYAPLAGWSAGISSDVSDTQKEAAWAFIVWMTGKKHSLEYVHNGGVIVRESLLTNGELVAKDKSLPAQLLTMKEAANLVKDGIIWIPPHPKAIKVLEIVGNYGNDVLSGISTPEKAMEKAQTEVEMIMNE</sequence>
<evidence type="ECO:0000313" key="4">
    <source>
        <dbReference type="EMBL" id="ADK79530.1"/>
    </source>
</evidence>
<protein>
    <submittedName>
        <fullName evidence="4">Extracellular solute-binding protein family 1</fullName>
    </submittedName>
</protein>
<feature type="signal peptide" evidence="3">
    <location>
        <begin position="1"/>
        <end position="27"/>
    </location>
</feature>
<dbReference type="CDD" id="cd13585">
    <property type="entry name" value="PBP2_TMBP_like"/>
    <property type="match status" value="1"/>
</dbReference>
<dbReference type="OrthoDB" id="9795467at2"/>
<comment type="similarity">
    <text evidence="2">Belongs to the bacterial solute-binding protein 1 family.</text>
</comment>
<dbReference type="GO" id="GO:0042597">
    <property type="term" value="C:periplasmic space"/>
    <property type="evidence" value="ECO:0007669"/>
    <property type="project" value="UniProtKB-SubCell"/>
</dbReference>
<dbReference type="eggNOG" id="COG1653">
    <property type="taxonomic scope" value="Bacteria"/>
</dbReference>
<dbReference type="AlphaFoldDB" id="E1RB00"/>
<evidence type="ECO:0000313" key="5">
    <source>
        <dbReference type="Proteomes" id="UP000002318"/>
    </source>
</evidence>
<evidence type="ECO:0000256" key="2">
    <source>
        <dbReference type="ARBA" id="ARBA00008520"/>
    </source>
</evidence>
<dbReference type="STRING" id="573413.Spirs_0374"/>
<dbReference type="PANTHER" id="PTHR43649">
    <property type="entry name" value="ARABINOSE-BINDING PROTEIN-RELATED"/>
    <property type="match status" value="1"/>
</dbReference>
<dbReference type="Pfam" id="PF01547">
    <property type="entry name" value="SBP_bac_1"/>
    <property type="match status" value="1"/>
</dbReference>
<organism evidence="4 5">
    <name type="scientific">Sediminispirochaeta smaragdinae (strain DSM 11293 / JCM 15392 / SEBR 4228)</name>
    <name type="common">Spirochaeta smaragdinae</name>
    <dbReference type="NCBI Taxonomy" id="573413"/>
    <lineage>
        <taxon>Bacteria</taxon>
        <taxon>Pseudomonadati</taxon>
        <taxon>Spirochaetota</taxon>
        <taxon>Spirochaetia</taxon>
        <taxon>Spirochaetales</taxon>
        <taxon>Spirochaetaceae</taxon>
        <taxon>Sediminispirochaeta</taxon>
    </lineage>
</organism>
<dbReference type="PANTHER" id="PTHR43649:SF12">
    <property type="entry name" value="DIACETYLCHITOBIOSE BINDING PROTEIN DASA"/>
    <property type="match status" value="1"/>
</dbReference>
<gene>
    <name evidence="4" type="ordered locus">Spirs_0374</name>
</gene>
<dbReference type="InterPro" id="IPR006059">
    <property type="entry name" value="SBP"/>
</dbReference>
<dbReference type="SUPFAM" id="SSF53850">
    <property type="entry name" value="Periplasmic binding protein-like II"/>
    <property type="match status" value="1"/>
</dbReference>
<proteinExistence type="inferred from homology"/>
<keyword evidence="3" id="KW-0732">Signal</keyword>
<comment type="subcellular location">
    <subcellularLocation>
        <location evidence="1">Periplasm</location>
    </subcellularLocation>
</comment>
<dbReference type="Gene3D" id="3.40.190.10">
    <property type="entry name" value="Periplasmic binding protein-like II"/>
    <property type="match status" value="2"/>
</dbReference>